<name>A0AAD6VQW9_9AGAR</name>
<reference evidence="3" key="1">
    <citation type="submission" date="2023-03" db="EMBL/GenBank/DDBJ databases">
        <title>Massive genome expansion in bonnet fungi (Mycena s.s.) driven by repeated elements and novel gene families across ecological guilds.</title>
        <authorList>
            <consortium name="Lawrence Berkeley National Laboratory"/>
            <person name="Harder C.B."/>
            <person name="Miyauchi S."/>
            <person name="Viragh M."/>
            <person name="Kuo A."/>
            <person name="Thoen E."/>
            <person name="Andreopoulos B."/>
            <person name="Lu D."/>
            <person name="Skrede I."/>
            <person name="Drula E."/>
            <person name="Henrissat B."/>
            <person name="Morin E."/>
            <person name="Kohler A."/>
            <person name="Barry K."/>
            <person name="LaButti K."/>
            <person name="Morin E."/>
            <person name="Salamov A."/>
            <person name="Lipzen A."/>
            <person name="Mereny Z."/>
            <person name="Hegedus B."/>
            <person name="Baldrian P."/>
            <person name="Stursova M."/>
            <person name="Weitz H."/>
            <person name="Taylor A."/>
            <person name="Grigoriev I.V."/>
            <person name="Nagy L.G."/>
            <person name="Martin F."/>
            <person name="Kauserud H."/>
        </authorList>
    </citation>
    <scope>NUCLEOTIDE SEQUENCE</scope>
    <source>
        <strain evidence="3">9144</strain>
    </source>
</reference>
<evidence type="ECO:0000313" key="3">
    <source>
        <dbReference type="EMBL" id="KAJ7220189.1"/>
    </source>
</evidence>
<dbReference type="AlphaFoldDB" id="A0AAD6VQW9"/>
<gene>
    <name evidence="3" type="ORF">GGX14DRAFT_10176</name>
</gene>
<keyword evidence="4" id="KW-1185">Reference proteome</keyword>
<organism evidence="3 4">
    <name type="scientific">Mycena pura</name>
    <dbReference type="NCBI Taxonomy" id="153505"/>
    <lineage>
        <taxon>Eukaryota</taxon>
        <taxon>Fungi</taxon>
        <taxon>Dikarya</taxon>
        <taxon>Basidiomycota</taxon>
        <taxon>Agaricomycotina</taxon>
        <taxon>Agaricomycetes</taxon>
        <taxon>Agaricomycetidae</taxon>
        <taxon>Agaricales</taxon>
        <taxon>Marasmiineae</taxon>
        <taxon>Mycenaceae</taxon>
        <taxon>Mycena</taxon>
    </lineage>
</organism>
<evidence type="ECO:0000313" key="4">
    <source>
        <dbReference type="Proteomes" id="UP001219525"/>
    </source>
</evidence>
<evidence type="ECO:0000256" key="1">
    <source>
        <dbReference type="SAM" id="MobiDB-lite"/>
    </source>
</evidence>
<accession>A0AAD6VQW9</accession>
<proteinExistence type="predicted"/>
<sequence length="218" mass="21402">MVRSLIQTAAVAAAVAWYARSSAATPVRRTSGAVDVTATGMSAFATAGTTVGNDESFPAGDVSATMSGDPRASGMPQGYGHGHNHNKECNSQVSGVPTAFPGVSSADSPPLPTASAALSDSAPPAGPSGGPYRRYGGDDAPSGDNSGPGYGGESGSEGDCSCGMDGGSSGGTGDGHPYKSAENPGTIPTGSASGPANPTESSYTKRRIAKLSRMNALN</sequence>
<feature type="chain" id="PRO_5041924059" evidence="2">
    <location>
        <begin position="25"/>
        <end position="218"/>
    </location>
</feature>
<feature type="compositionally biased region" description="Gly residues" evidence="1">
    <location>
        <begin position="146"/>
        <end position="155"/>
    </location>
</feature>
<feature type="compositionally biased region" description="Polar residues" evidence="1">
    <location>
        <begin position="186"/>
        <end position="202"/>
    </location>
</feature>
<dbReference type="EMBL" id="JARJCW010000010">
    <property type="protein sequence ID" value="KAJ7220189.1"/>
    <property type="molecule type" value="Genomic_DNA"/>
</dbReference>
<feature type="compositionally biased region" description="Low complexity" evidence="1">
    <location>
        <begin position="130"/>
        <end position="145"/>
    </location>
</feature>
<evidence type="ECO:0000256" key="2">
    <source>
        <dbReference type="SAM" id="SignalP"/>
    </source>
</evidence>
<feature type="signal peptide" evidence="2">
    <location>
        <begin position="1"/>
        <end position="24"/>
    </location>
</feature>
<comment type="caution">
    <text evidence="3">The sequence shown here is derived from an EMBL/GenBank/DDBJ whole genome shotgun (WGS) entry which is preliminary data.</text>
</comment>
<feature type="compositionally biased region" description="Low complexity" evidence="1">
    <location>
        <begin position="104"/>
        <end position="123"/>
    </location>
</feature>
<protein>
    <submittedName>
        <fullName evidence="3">Uncharacterized protein</fullName>
    </submittedName>
</protein>
<keyword evidence="2" id="KW-0732">Signal</keyword>
<feature type="compositionally biased region" description="Gly residues" evidence="1">
    <location>
        <begin position="164"/>
        <end position="174"/>
    </location>
</feature>
<feature type="region of interest" description="Disordered" evidence="1">
    <location>
        <begin position="55"/>
        <end position="218"/>
    </location>
</feature>
<dbReference type="Proteomes" id="UP001219525">
    <property type="component" value="Unassembled WGS sequence"/>
</dbReference>